<name>A0A6B1DYR9_9CHLR</name>
<comment type="caution">
    <text evidence="5">The sequence shown here is derived from an EMBL/GenBank/DDBJ whole genome shotgun (WGS) entry which is preliminary data.</text>
</comment>
<protein>
    <submittedName>
        <fullName evidence="5">Mandelate racemase/muconate lactonizing enzyme family protein</fullName>
    </submittedName>
</protein>
<keyword evidence="2" id="KW-0479">Metal-binding</keyword>
<dbReference type="InterPro" id="IPR036849">
    <property type="entry name" value="Enolase-like_C_sf"/>
</dbReference>
<dbReference type="InterPro" id="IPR046945">
    <property type="entry name" value="RHMD-like"/>
</dbReference>
<dbReference type="Pfam" id="PF02746">
    <property type="entry name" value="MR_MLE_N"/>
    <property type="match status" value="1"/>
</dbReference>
<dbReference type="AlphaFoldDB" id="A0A6B1DYR9"/>
<dbReference type="Gene3D" id="3.20.20.120">
    <property type="entry name" value="Enolase-like C-terminal domain"/>
    <property type="match status" value="1"/>
</dbReference>
<gene>
    <name evidence="5" type="ORF">F4Y08_16300</name>
</gene>
<dbReference type="CDD" id="cd03316">
    <property type="entry name" value="MR_like"/>
    <property type="match status" value="1"/>
</dbReference>
<evidence type="ECO:0000259" key="4">
    <source>
        <dbReference type="SMART" id="SM00922"/>
    </source>
</evidence>
<dbReference type="SMART" id="SM00922">
    <property type="entry name" value="MR_MLE"/>
    <property type="match status" value="1"/>
</dbReference>
<evidence type="ECO:0000256" key="2">
    <source>
        <dbReference type="ARBA" id="ARBA00022723"/>
    </source>
</evidence>
<dbReference type="PANTHER" id="PTHR13794:SF58">
    <property type="entry name" value="MITOCHONDRIAL ENOLASE SUPERFAMILY MEMBER 1"/>
    <property type="match status" value="1"/>
</dbReference>
<dbReference type="Pfam" id="PF13378">
    <property type="entry name" value="MR_MLE_C"/>
    <property type="match status" value="1"/>
</dbReference>
<dbReference type="InterPro" id="IPR013341">
    <property type="entry name" value="Mandelate_racemase_N_dom"/>
</dbReference>
<feature type="domain" description="Mandelate racemase/muconate lactonizing enzyme C-terminal" evidence="4">
    <location>
        <begin position="148"/>
        <end position="245"/>
    </location>
</feature>
<dbReference type="EMBL" id="VXPY01000119">
    <property type="protein sequence ID" value="MYD91865.1"/>
    <property type="molecule type" value="Genomic_DNA"/>
</dbReference>
<sequence length="392" mass="42936">MRIEAVHTFELGCAIDEPFGWSQDFIDRRNLTLVRLDTDSGLSGWGECGAAGTAHLIHEMLAQRVLGGNPMDRNTLWQRQFHALYNGGLTGGIGASAISALDTACWDLAGKASQLPVHALLGGALRDRILVYATGLYYGRPEGDPAVRARLHDEVRRYLDQGFLGMKTKVGGLSLSADLRRVAGIRDLVGPDVFLMVDANQAYDAAGAIRIGRDLRDLAVHWFEEPVNAKDIEAYLRIRQAVPGLPLAGGEVLRTRFECLDYVRRQAVDILQPDVGNVGGITEQHRVTQLAEAHGVRVHPHVWGSPVMVAASLHLASVTPPAATSGTAHPFLQEPVMEYDRTPNPLRDELARQPFQFTDGRVHVPEGPGLGVEINEDAVMRHCFRHQATHLD</sequence>
<dbReference type="InterPro" id="IPR029065">
    <property type="entry name" value="Enolase_C-like"/>
</dbReference>
<dbReference type="SFLD" id="SFLDG00179">
    <property type="entry name" value="mandelate_racemase"/>
    <property type="match status" value="1"/>
</dbReference>
<evidence type="ECO:0000313" key="5">
    <source>
        <dbReference type="EMBL" id="MYD91865.1"/>
    </source>
</evidence>
<dbReference type="GO" id="GO:0000287">
    <property type="term" value="F:magnesium ion binding"/>
    <property type="evidence" value="ECO:0007669"/>
    <property type="project" value="TreeGrafter"/>
</dbReference>
<reference evidence="5" key="1">
    <citation type="submission" date="2019-09" db="EMBL/GenBank/DDBJ databases">
        <title>Characterisation of the sponge microbiome using genome-centric metagenomics.</title>
        <authorList>
            <person name="Engelberts J.P."/>
            <person name="Robbins S.J."/>
            <person name="De Goeij J.M."/>
            <person name="Aranda M."/>
            <person name="Bell S.C."/>
            <person name="Webster N.S."/>
        </authorList>
    </citation>
    <scope>NUCLEOTIDE SEQUENCE</scope>
    <source>
        <strain evidence="5">SB0662_bin_9</strain>
    </source>
</reference>
<dbReference type="PANTHER" id="PTHR13794">
    <property type="entry name" value="ENOLASE SUPERFAMILY, MANDELATE RACEMASE"/>
    <property type="match status" value="1"/>
</dbReference>
<dbReference type="SFLD" id="SFLDS00001">
    <property type="entry name" value="Enolase"/>
    <property type="match status" value="1"/>
</dbReference>
<organism evidence="5">
    <name type="scientific">Caldilineaceae bacterium SB0662_bin_9</name>
    <dbReference type="NCBI Taxonomy" id="2605258"/>
    <lineage>
        <taxon>Bacteria</taxon>
        <taxon>Bacillati</taxon>
        <taxon>Chloroflexota</taxon>
        <taxon>Caldilineae</taxon>
        <taxon>Caldilineales</taxon>
        <taxon>Caldilineaceae</taxon>
    </lineage>
</organism>
<keyword evidence="3" id="KW-0460">Magnesium</keyword>
<evidence type="ECO:0000256" key="3">
    <source>
        <dbReference type="ARBA" id="ARBA00022842"/>
    </source>
</evidence>
<evidence type="ECO:0000256" key="1">
    <source>
        <dbReference type="ARBA" id="ARBA00001946"/>
    </source>
</evidence>
<dbReference type="GO" id="GO:0016836">
    <property type="term" value="F:hydro-lyase activity"/>
    <property type="evidence" value="ECO:0007669"/>
    <property type="project" value="TreeGrafter"/>
</dbReference>
<comment type="cofactor">
    <cofactor evidence="1">
        <name>Mg(2+)</name>
        <dbReference type="ChEBI" id="CHEBI:18420"/>
    </cofactor>
</comment>
<proteinExistence type="predicted"/>
<dbReference type="Gene3D" id="3.30.390.10">
    <property type="entry name" value="Enolase-like, N-terminal domain"/>
    <property type="match status" value="1"/>
</dbReference>
<dbReference type="GO" id="GO:0016052">
    <property type="term" value="P:carbohydrate catabolic process"/>
    <property type="evidence" value="ECO:0007669"/>
    <property type="project" value="TreeGrafter"/>
</dbReference>
<dbReference type="InterPro" id="IPR013342">
    <property type="entry name" value="Mandelate_racemase_C"/>
</dbReference>
<dbReference type="InterPro" id="IPR029017">
    <property type="entry name" value="Enolase-like_N"/>
</dbReference>
<dbReference type="SUPFAM" id="SSF51604">
    <property type="entry name" value="Enolase C-terminal domain-like"/>
    <property type="match status" value="1"/>
</dbReference>
<dbReference type="SUPFAM" id="SSF54826">
    <property type="entry name" value="Enolase N-terminal domain-like"/>
    <property type="match status" value="1"/>
</dbReference>
<accession>A0A6B1DYR9</accession>